<evidence type="ECO:0000313" key="1">
    <source>
        <dbReference type="EMBL" id="SUA20438.1"/>
    </source>
</evidence>
<dbReference type="AlphaFoldDB" id="A0A378VW15"/>
<proteinExistence type="predicted"/>
<gene>
    <name evidence="1" type="ORF">NCTC11421_00521</name>
</gene>
<protein>
    <submittedName>
        <fullName evidence="1">Uncharacterized protein</fullName>
    </submittedName>
</protein>
<name>A0A378VW15_NEIGO</name>
<dbReference type="EMBL" id="UGRI01000001">
    <property type="protein sequence ID" value="SUA20438.1"/>
    <property type="molecule type" value="Genomic_DNA"/>
</dbReference>
<sequence length="93" mass="9767">MAAGFAADEPAALVQLFQHIAVADFGAAEIDTLLFQGDFHRHIGHDRSDHAADVDTFSGAGFGDDVNQAVAVVNLPVLSTIIRRSPSPSKAIP</sequence>
<organism evidence="1">
    <name type="scientific">Neisseria gonorrhoeae</name>
    <dbReference type="NCBI Taxonomy" id="485"/>
    <lineage>
        <taxon>Bacteria</taxon>
        <taxon>Pseudomonadati</taxon>
        <taxon>Pseudomonadota</taxon>
        <taxon>Betaproteobacteria</taxon>
        <taxon>Neisseriales</taxon>
        <taxon>Neisseriaceae</taxon>
        <taxon>Neisseria</taxon>
    </lineage>
</organism>
<reference evidence="1" key="1">
    <citation type="submission" date="2018-06" db="EMBL/GenBank/DDBJ databases">
        <authorList>
            <consortium name="Pathogen Informatics"/>
            <person name="Doyle S."/>
        </authorList>
    </citation>
    <scope>NUCLEOTIDE SEQUENCE [LARGE SCALE GENOMIC DNA]</scope>
    <source>
        <strain evidence="1">NCTC11421</strain>
    </source>
</reference>
<accession>A0A378VW15</accession>